<comment type="caution">
    <text evidence="6">The sequence shown here is derived from an EMBL/GenBank/DDBJ whole genome shotgun (WGS) entry which is preliminary data.</text>
</comment>
<reference evidence="6 7" key="1">
    <citation type="submission" date="2017-08" db="EMBL/GenBank/DDBJ databases">
        <title>Infants hospitalized years apart are colonized by the same room-sourced microbial strains.</title>
        <authorList>
            <person name="Brooks B."/>
            <person name="Olm M.R."/>
            <person name="Firek B.A."/>
            <person name="Baker R."/>
            <person name="Thomas B.C."/>
            <person name="Morowitz M.J."/>
            <person name="Banfield J.F."/>
        </authorList>
    </citation>
    <scope>NUCLEOTIDE SEQUENCE [LARGE SCALE GENOMIC DNA]</scope>
    <source>
        <strain evidence="6">S2_005_002_R2_29</strain>
    </source>
</reference>
<feature type="domain" description="Outer membrane protein assembly factor BamE" evidence="5">
    <location>
        <begin position="30"/>
        <end position="105"/>
    </location>
</feature>
<dbReference type="InterPro" id="IPR037873">
    <property type="entry name" value="BamE-like"/>
</dbReference>
<dbReference type="GO" id="GO:1990063">
    <property type="term" value="C:Bam protein complex"/>
    <property type="evidence" value="ECO:0007669"/>
    <property type="project" value="TreeGrafter"/>
</dbReference>
<feature type="chain" id="PRO_5016127078" evidence="4">
    <location>
        <begin position="19"/>
        <end position="159"/>
    </location>
</feature>
<evidence type="ECO:0000256" key="2">
    <source>
        <dbReference type="ARBA" id="ARBA00023136"/>
    </source>
</evidence>
<dbReference type="PANTHER" id="PTHR37482">
    <property type="entry name" value="OUTER MEMBRANE PROTEIN ASSEMBLY FACTOR BAME"/>
    <property type="match status" value="1"/>
</dbReference>
<evidence type="ECO:0000256" key="1">
    <source>
        <dbReference type="ARBA" id="ARBA00022729"/>
    </source>
</evidence>
<dbReference type="GO" id="GO:0043165">
    <property type="term" value="P:Gram-negative-bacterium-type cell outer membrane assembly"/>
    <property type="evidence" value="ECO:0007669"/>
    <property type="project" value="TreeGrafter"/>
</dbReference>
<keyword evidence="2" id="KW-0472">Membrane</keyword>
<sequence>MKKTSLPLCLILALAALAGTACTPTEATRGNIVEDYRIAEITPGVSTRNNVLKSLGSPSTQAPFDENVWYYIGQKTEQTGIFDPKVVDKKIVVVAFNQDGIVQSIDKVNADEIDVPRVRRKTPTSGNEITVLEQLIGNVGRFNKGKTSAVDASTGGRNP</sequence>
<evidence type="ECO:0000256" key="4">
    <source>
        <dbReference type="SAM" id="SignalP"/>
    </source>
</evidence>
<evidence type="ECO:0000313" key="6">
    <source>
        <dbReference type="EMBL" id="PZQ44705.1"/>
    </source>
</evidence>
<dbReference type="Pfam" id="PF04355">
    <property type="entry name" value="BamE"/>
    <property type="match status" value="1"/>
</dbReference>
<dbReference type="PANTHER" id="PTHR37482:SF1">
    <property type="entry name" value="OUTER MEMBRANE PROTEIN ASSEMBLY FACTOR BAME"/>
    <property type="match status" value="1"/>
</dbReference>
<evidence type="ECO:0000256" key="3">
    <source>
        <dbReference type="ARBA" id="ARBA00023237"/>
    </source>
</evidence>
<dbReference type="AlphaFoldDB" id="A0A2W5N1D5"/>
<dbReference type="Gene3D" id="3.30.1450.10">
    <property type="match status" value="1"/>
</dbReference>
<organism evidence="6 7">
    <name type="scientific">Micavibrio aeruginosavorus</name>
    <dbReference type="NCBI Taxonomy" id="349221"/>
    <lineage>
        <taxon>Bacteria</taxon>
        <taxon>Pseudomonadati</taxon>
        <taxon>Bdellovibrionota</taxon>
        <taxon>Bdellovibrionia</taxon>
        <taxon>Bdellovibrionales</taxon>
        <taxon>Pseudobdellovibrionaceae</taxon>
        <taxon>Micavibrio</taxon>
    </lineage>
</organism>
<dbReference type="PROSITE" id="PS51257">
    <property type="entry name" value="PROKAR_LIPOPROTEIN"/>
    <property type="match status" value="1"/>
</dbReference>
<dbReference type="EMBL" id="QFQB01000081">
    <property type="protein sequence ID" value="PZQ44705.1"/>
    <property type="molecule type" value="Genomic_DNA"/>
</dbReference>
<accession>A0A2W5N1D5</accession>
<dbReference type="InterPro" id="IPR007450">
    <property type="entry name" value="BamE_dom"/>
</dbReference>
<keyword evidence="3" id="KW-0998">Cell outer membrane</keyword>
<protein>
    <submittedName>
        <fullName evidence="6">Outer membrane protein assembly factor BamE</fullName>
    </submittedName>
</protein>
<gene>
    <name evidence="6" type="ORF">DI551_09555</name>
</gene>
<name>A0A2W5N1D5_9BACT</name>
<dbReference type="GO" id="GO:0030674">
    <property type="term" value="F:protein-macromolecule adaptor activity"/>
    <property type="evidence" value="ECO:0007669"/>
    <property type="project" value="TreeGrafter"/>
</dbReference>
<dbReference type="InterPro" id="IPR026592">
    <property type="entry name" value="BamE"/>
</dbReference>
<evidence type="ECO:0000313" key="7">
    <source>
        <dbReference type="Proteomes" id="UP000249417"/>
    </source>
</evidence>
<feature type="signal peptide" evidence="4">
    <location>
        <begin position="1"/>
        <end position="18"/>
    </location>
</feature>
<dbReference type="GO" id="GO:0051205">
    <property type="term" value="P:protein insertion into membrane"/>
    <property type="evidence" value="ECO:0007669"/>
    <property type="project" value="TreeGrafter"/>
</dbReference>
<evidence type="ECO:0000259" key="5">
    <source>
        <dbReference type="Pfam" id="PF04355"/>
    </source>
</evidence>
<keyword evidence="1 4" id="KW-0732">Signal</keyword>
<proteinExistence type="predicted"/>
<dbReference type="Proteomes" id="UP000249417">
    <property type="component" value="Unassembled WGS sequence"/>
</dbReference>